<dbReference type="OrthoDB" id="6335136at2759"/>
<keyword evidence="3" id="KW-1185">Reference proteome</keyword>
<reference evidence="2 3" key="1">
    <citation type="submission" date="2018-04" db="EMBL/GenBank/DDBJ databases">
        <authorList>
            <person name="Zhang X."/>
            <person name="Yuan J."/>
            <person name="Li F."/>
            <person name="Xiang J."/>
        </authorList>
    </citation>
    <scope>NUCLEOTIDE SEQUENCE [LARGE SCALE GENOMIC DNA]</scope>
    <source>
        <tissue evidence="2">Muscle</tissue>
    </source>
</reference>
<evidence type="ECO:0000313" key="2">
    <source>
        <dbReference type="EMBL" id="ROT64411.1"/>
    </source>
</evidence>
<dbReference type="InterPro" id="IPR000566">
    <property type="entry name" value="Lipocln_cytosolic_FA-bd_dom"/>
</dbReference>
<name>A0A3R7LU53_PENVA</name>
<comment type="caution">
    <text evidence="2">The sequence shown here is derived from an EMBL/GenBank/DDBJ whole genome shotgun (WGS) entry which is preliminary data.</text>
</comment>
<dbReference type="Proteomes" id="UP000283509">
    <property type="component" value="Unassembled WGS sequence"/>
</dbReference>
<reference evidence="2 3" key="2">
    <citation type="submission" date="2019-01" db="EMBL/GenBank/DDBJ databases">
        <title>The decoding of complex shrimp genome reveals the adaptation for benthos swimmer, frequently molting mechanism and breeding impact on genome.</title>
        <authorList>
            <person name="Sun Y."/>
            <person name="Gao Y."/>
            <person name="Yu Y."/>
        </authorList>
    </citation>
    <scope>NUCLEOTIDE SEQUENCE [LARGE SCALE GENOMIC DNA]</scope>
    <source>
        <tissue evidence="2">Muscle</tissue>
    </source>
</reference>
<dbReference type="AlphaFoldDB" id="A0A3R7LU53"/>
<dbReference type="SUPFAM" id="SSF50814">
    <property type="entry name" value="Lipocalins"/>
    <property type="match status" value="1"/>
</dbReference>
<dbReference type="Gene3D" id="2.40.128.20">
    <property type="match status" value="1"/>
</dbReference>
<evidence type="ECO:0000313" key="3">
    <source>
        <dbReference type="Proteomes" id="UP000283509"/>
    </source>
</evidence>
<proteinExistence type="predicted"/>
<sequence length="99" mass="10801">MMGKIYPTRDLPAAHMLVDFPATIAAPFQVLATDYHSYSCVYSCIAYDNYKAEFGFVYSRTPQTSGPATDKCAAVFSANGVNVSAFRPVSHGTDCIYRA</sequence>
<organism evidence="2 3">
    <name type="scientific">Penaeus vannamei</name>
    <name type="common">Whiteleg shrimp</name>
    <name type="synonym">Litopenaeus vannamei</name>
    <dbReference type="NCBI Taxonomy" id="6689"/>
    <lineage>
        <taxon>Eukaryota</taxon>
        <taxon>Metazoa</taxon>
        <taxon>Ecdysozoa</taxon>
        <taxon>Arthropoda</taxon>
        <taxon>Crustacea</taxon>
        <taxon>Multicrustacea</taxon>
        <taxon>Malacostraca</taxon>
        <taxon>Eumalacostraca</taxon>
        <taxon>Eucarida</taxon>
        <taxon>Decapoda</taxon>
        <taxon>Dendrobranchiata</taxon>
        <taxon>Penaeoidea</taxon>
        <taxon>Penaeidae</taxon>
        <taxon>Penaeus</taxon>
    </lineage>
</organism>
<dbReference type="InterPro" id="IPR012674">
    <property type="entry name" value="Calycin"/>
</dbReference>
<feature type="domain" description="Lipocalin/cytosolic fatty-acid binding" evidence="1">
    <location>
        <begin position="26"/>
        <end position="84"/>
    </location>
</feature>
<accession>A0A3R7LU53</accession>
<protein>
    <submittedName>
        <fullName evidence="2">Crustacyanin-A2 subunit</fullName>
    </submittedName>
</protein>
<dbReference type="Pfam" id="PF00061">
    <property type="entry name" value="Lipocalin"/>
    <property type="match status" value="1"/>
</dbReference>
<gene>
    <name evidence="2" type="ORF">C7M84_017645</name>
</gene>
<evidence type="ECO:0000259" key="1">
    <source>
        <dbReference type="Pfam" id="PF00061"/>
    </source>
</evidence>
<dbReference type="EMBL" id="QCYY01003255">
    <property type="protein sequence ID" value="ROT64411.1"/>
    <property type="molecule type" value="Genomic_DNA"/>
</dbReference>